<keyword evidence="1" id="KW-0175">Coiled coil</keyword>
<feature type="compositionally biased region" description="Polar residues" evidence="2">
    <location>
        <begin position="456"/>
        <end position="473"/>
    </location>
</feature>
<dbReference type="AlphaFoldDB" id="A0A553R469"/>
<dbReference type="OrthoDB" id="8964991at2759"/>
<feature type="region of interest" description="Disordered" evidence="2">
    <location>
        <begin position="1"/>
        <end position="35"/>
    </location>
</feature>
<dbReference type="STRING" id="623744.A0A553R469"/>
<feature type="compositionally biased region" description="Polar residues" evidence="2">
    <location>
        <begin position="348"/>
        <end position="360"/>
    </location>
</feature>
<gene>
    <name evidence="3" type="ORF">DNTS_001420</name>
</gene>
<feature type="compositionally biased region" description="Polar residues" evidence="2">
    <location>
        <begin position="287"/>
        <end position="317"/>
    </location>
</feature>
<organism evidence="3 4">
    <name type="scientific">Danionella cerebrum</name>
    <dbReference type="NCBI Taxonomy" id="2873325"/>
    <lineage>
        <taxon>Eukaryota</taxon>
        <taxon>Metazoa</taxon>
        <taxon>Chordata</taxon>
        <taxon>Craniata</taxon>
        <taxon>Vertebrata</taxon>
        <taxon>Euteleostomi</taxon>
        <taxon>Actinopterygii</taxon>
        <taxon>Neopterygii</taxon>
        <taxon>Teleostei</taxon>
        <taxon>Ostariophysi</taxon>
        <taxon>Cypriniformes</taxon>
        <taxon>Danionidae</taxon>
        <taxon>Danioninae</taxon>
        <taxon>Danionella</taxon>
    </lineage>
</organism>
<evidence type="ECO:0008006" key="5">
    <source>
        <dbReference type="Google" id="ProtNLM"/>
    </source>
</evidence>
<evidence type="ECO:0000313" key="3">
    <source>
        <dbReference type="EMBL" id="TRY96981.1"/>
    </source>
</evidence>
<sequence>MKHTQNKLRKHRQLMNSRRRRGKPPKNVRDVCSNSEKDPSLELTILEKSINCIPSGRQLYRTPPCKSERLTVHQLDKPEVPSPASEQTVIHKPCAQGMQGYRWTETDLEFVHETTKKKRLQQAQKELRDIQKVLKKKQQIHHLAITTHEKLQLDLAKVHFCNLDIMESQMPSSERIQQISLEVLQRSQNSSQLKDLDLKALVGKLKCSDVVCTVAEEKAEVSRLKAELERSQSRRKMEEQHLTKDIENCKESINRIKVNLHSLAAEITTLESQLSCKEEEFKSARTHQTVSGLQQLPSVPKTSKASAVPKSTKTSSFAPKHSKSSAFPKTSKNLSATSDPKHSDSPKTLHSQNKSISSPTMVKKRTKASAVKTSKSSTQDPTKQSPATIPQKPSSGKASPHTPNDPIALNPSKRLAARNASKGSLLSKPSADPKHPKPSTGPSNLKPSFFDPKGASSGSKPPQTSLSALSNVRTLHKKSSVPKTTKSTASQSKTLAASMPFKVPATPPQKPSKRQPTTEEKEASKPSIDAKTAEGGAEALRRSKRIASKK</sequence>
<feature type="compositionally biased region" description="Low complexity" evidence="2">
    <location>
        <begin position="481"/>
        <end position="498"/>
    </location>
</feature>
<protein>
    <recommendedName>
        <fullName evidence="5">Lebercilin domain-containing protein</fullName>
    </recommendedName>
</protein>
<name>A0A553R469_9TELE</name>
<keyword evidence="4" id="KW-1185">Reference proteome</keyword>
<feature type="compositionally biased region" description="Polar residues" evidence="2">
    <location>
        <begin position="379"/>
        <end position="397"/>
    </location>
</feature>
<proteinExistence type="predicted"/>
<dbReference type="Proteomes" id="UP000316079">
    <property type="component" value="Unassembled WGS sequence"/>
</dbReference>
<dbReference type="EMBL" id="SRMA01025243">
    <property type="protein sequence ID" value="TRY96981.1"/>
    <property type="molecule type" value="Genomic_DNA"/>
</dbReference>
<comment type="caution">
    <text evidence="3">The sequence shown here is derived from an EMBL/GenBank/DDBJ whole genome shotgun (WGS) entry which is preliminary data.</text>
</comment>
<feature type="region of interest" description="Disordered" evidence="2">
    <location>
        <begin position="287"/>
        <end position="550"/>
    </location>
</feature>
<accession>A0A553R469</accession>
<evidence type="ECO:0000313" key="4">
    <source>
        <dbReference type="Proteomes" id="UP000316079"/>
    </source>
</evidence>
<evidence type="ECO:0000256" key="1">
    <source>
        <dbReference type="SAM" id="Coils"/>
    </source>
</evidence>
<evidence type="ECO:0000256" key="2">
    <source>
        <dbReference type="SAM" id="MobiDB-lite"/>
    </source>
</evidence>
<feature type="compositionally biased region" description="Basic residues" evidence="2">
    <location>
        <begin position="1"/>
        <end position="26"/>
    </location>
</feature>
<feature type="compositionally biased region" description="Polar residues" evidence="2">
    <location>
        <begin position="324"/>
        <end position="338"/>
    </location>
</feature>
<reference evidence="3 4" key="1">
    <citation type="journal article" date="2019" name="Sci. Data">
        <title>Hybrid genome assembly and annotation of Danionella translucida.</title>
        <authorList>
            <person name="Kadobianskyi M."/>
            <person name="Schulze L."/>
            <person name="Schuelke M."/>
            <person name="Judkewitz B."/>
        </authorList>
    </citation>
    <scope>NUCLEOTIDE SEQUENCE [LARGE SCALE GENOMIC DNA]</scope>
    <source>
        <strain evidence="3 4">Bolton</strain>
    </source>
</reference>
<feature type="coiled-coil region" evidence="1">
    <location>
        <begin position="214"/>
        <end position="280"/>
    </location>
</feature>
<feature type="compositionally biased region" description="Low complexity" evidence="2">
    <location>
        <begin position="368"/>
        <end position="378"/>
    </location>
</feature>